<dbReference type="EMBL" id="CP101990">
    <property type="protein sequence ID" value="UUI69771.1"/>
    <property type="molecule type" value="Genomic_DNA"/>
</dbReference>
<proteinExistence type="predicted"/>
<dbReference type="RefSeq" id="WP_232416756.1">
    <property type="nucleotide sequence ID" value="NZ_CP101990.1"/>
</dbReference>
<reference evidence="2 3" key="1">
    <citation type="submission" date="2022-07" db="EMBL/GenBank/DDBJ databases">
        <title>Novel species in genus Aeromicrobium.</title>
        <authorList>
            <person name="Ye L."/>
        </authorList>
    </citation>
    <scope>NUCLEOTIDE SEQUENCE [LARGE SCALE GENOMIC DNA]</scope>
    <source>
        <strain evidence="3">zg-Y50</strain>
    </source>
</reference>
<feature type="transmembrane region" description="Helical" evidence="1">
    <location>
        <begin position="56"/>
        <end position="73"/>
    </location>
</feature>
<keyword evidence="1" id="KW-1133">Transmembrane helix</keyword>
<accession>A0ABY5KL24</accession>
<keyword evidence="1" id="KW-0812">Transmembrane</keyword>
<evidence type="ECO:0000313" key="3">
    <source>
        <dbReference type="Proteomes" id="UP001315860"/>
    </source>
</evidence>
<dbReference type="Proteomes" id="UP001315860">
    <property type="component" value="Chromosome"/>
</dbReference>
<gene>
    <name evidence="2" type="ORF">NP095_06670</name>
</gene>
<name>A0ABY5KL24_9ACTN</name>
<protein>
    <submittedName>
        <fullName evidence="2">Uncharacterized protein</fullName>
    </submittedName>
</protein>
<evidence type="ECO:0000256" key="1">
    <source>
        <dbReference type="SAM" id="Phobius"/>
    </source>
</evidence>
<feature type="transmembrane region" description="Helical" evidence="1">
    <location>
        <begin position="93"/>
        <end position="112"/>
    </location>
</feature>
<organism evidence="2 3">
    <name type="scientific">Aeromicrobium duanguangcaii</name>
    <dbReference type="NCBI Taxonomy" id="2968086"/>
    <lineage>
        <taxon>Bacteria</taxon>
        <taxon>Bacillati</taxon>
        <taxon>Actinomycetota</taxon>
        <taxon>Actinomycetes</taxon>
        <taxon>Propionibacteriales</taxon>
        <taxon>Nocardioidaceae</taxon>
        <taxon>Aeromicrobium</taxon>
    </lineage>
</organism>
<keyword evidence="3" id="KW-1185">Reference proteome</keyword>
<sequence length="121" mass="13076">MSWGSEEYSLLRDGYRGDRPVESASKPPLALLVVAAACGLAGLVVGLALRTSALNLLGWFVGGVVALVFFGMFLVKDARRYTEGLVFSSTWTFPLKCVVLVLALSAIVLNAWRVADVVSRW</sequence>
<keyword evidence="1" id="KW-0472">Membrane</keyword>
<evidence type="ECO:0000313" key="2">
    <source>
        <dbReference type="EMBL" id="UUI69771.1"/>
    </source>
</evidence>
<feature type="transmembrane region" description="Helical" evidence="1">
    <location>
        <begin position="29"/>
        <end position="49"/>
    </location>
</feature>